<gene>
    <name evidence="1" type="ORF">HNY73_014029</name>
</gene>
<reference evidence="1" key="1">
    <citation type="journal article" date="2020" name="bioRxiv">
        <title>Chromosome-level reference genome of the European wasp spider Argiope bruennichi: a resource for studies on range expansion and evolutionary adaptation.</title>
        <authorList>
            <person name="Sheffer M.M."/>
            <person name="Hoppe A."/>
            <person name="Krehenwinkel H."/>
            <person name="Uhl G."/>
            <person name="Kuss A.W."/>
            <person name="Jensen L."/>
            <person name="Jensen C."/>
            <person name="Gillespie R.G."/>
            <person name="Hoff K.J."/>
            <person name="Prost S."/>
        </authorList>
    </citation>
    <scope>NUCLEOTIDE SEQUENCE</scope>
</reference>
<proteinExistence type="predicted"/>
<sequence length="140" mass="16804">METGEVAQDFDHIKRLLLKRNKKTPEKLRQLYSKRTKGPESCWTDFTYAIWNYFHGWITSLEIKTFDDLIYLMVTDQLKRRVPPEVQEHFLNEWTHVASSKELQQKLDNYEMVRQNLRKEPSSTANKWPCSKNQIISQNQ</sequence>
<keyword evidence="2" id="KW-1185">Reference proteome</keyword>
<organism evidence="1 2">
    <name type="scientific">Argiope bruennichi</name>
    <name type="common">Wasp spider</name>
    <name type="synonym">Aranea bruennichi</name>
    <dbReference type="NCBI Taxonomy" id="94029"/>
    <lineage>
        <taxon>Eukaryota</taxon>
        <taxon>Metazoa</taxon>
        <taxon>Ecdysozoa</taxon>
        <taxon>Arthropoda</taxon>
        <taxon>Chelicerata</taxon>
        <taxon>Arachnida</taxon>
        <taxon>Araneae</taxon>
        <taxon>Araneomorphae</taxon>
        <taxon>Entelegynae</taxon>
        <taxon>Araneoidea</taxon>
        <taxon>Araneidae</taxon>
        <taxon>Argiope</taxon>
    </lineage>
</organism>
<evidence type="ECO:0000313" key="1">
    <source>
        <dbReference type="EMBL" id="KAF8777108.1"/>
    </source>
</evidence>
<dbReference type="PANTHER" id="PTHR46888:SF1">
    <property type="entry name" value="RIBONUCLEASE H"/>
    <property type="match status" value="1"/>
</dbReference>
<comment type="caution">
    <text evidence="1">The sequence shown here is derived from an EMBL/GenBank/DDBJ whole genome shotgun (WGS) entry which is preliminary data.</text>
</comment>
<accession>A0A8T0ENS7</accession>
<dbReference type="InterPro" id="IPR038269">
    <property type="entry name" value="SCAN_sf"/>
</dbReference>
<dbReference type="EMBL" id="JABXBU010002072">
    <property type="protein sequence ID" value="KAF8777108.1"/>
    <property type="molecule type" value="Genomic_DNA"/>
</dbReference>
<protein>
    <submittedName>
        <fullName evidence="1">Uncharacterized protein</fullName>
    </submittedName>
</protein>
<dbReference type="PANTHER" id="PTHR46888">
    <property type="entry name" value="ZINC KNUCKLE DOMAINCONTAINING PROTEIN-RELATED"/>
    <property type="match status" value="1"/>
</dbReference>
<evidence type="ECO:0000313" key="2">
    <source>
        <dbReference type="Proteomes" id="UP000807504"/>
    </source>
</evidence>
<dbReference type="Proteomes" id="UP000807504">
    <property type="component" value="Unassembled WGS sequence"/>
</dbReference>
<name>A0A8T0ENS7_ARGBR</name>
<dbReference type="AlphaFoldDB" id="A0A8T0ENS7"/>
<dbReference type="SUPFAM" id="SSF47353">
    <property type="entry name" value="Retrovirus capsid dimerization domain-like"/>
    <property type="match status" value="1"/>
</dbReference>
<reference evidence="1" key="2">
    <citation type="submission" date="2020-06" db="EMBL/GenBank/DDBJ databases">
        <authorList>
            <person name="Sheffer M."/>
        </authorList>
    </citation>
    <scope>NUCLEOTIDE SEQUENCE</scope>
</reference>
<dbReference type="Gene3D" id="1.10.4020.10">
    <property type="entry name" value="DNA breaking-rejoining enzymes"/>
    <property type="match status" value="1"/>
</dbReference>